<dbReference type="EMBL" id="BSOO01000028">
    <property type="protein sequence ID" value="GLR48535.1"/>
    <property type="molecule type" value="Genomic_DNA"/>
</dbReference>
<proteinExistence type="predicted"/>
<dbReference type="RefSeq" id="WP_156956804.1">
    <property type="nucleotide sequence ID" value="NZ_BSOO01000028.1"/>
</dbReference>
<comment type="caution">
    <text evidence="1">The sequence shown here is derived from an EMBL/GenBank/DDBJ whole genome shotgun (WGS) entry which is preliminary data.</text>
</comment>
<evidence type="ECO:0000313" key="2">
    <source>
        <dbReference type="Proteomes" id="UP001156703"/>
    </source>
</evidence>
<gene>
    <name evidence="1" type="ORF">GCM10007925_22520</name>
</gene>
<name>A0ABQ5Z6Y4_9SPHN</name>
<keyword evidence="2" id="KW-1185">Reference proteome</keyword>
<reference evidence="2" key="1">
    <citation type="journal article" date="2019" name="Int. J. Syst. Evol. Microbiol.">
        <title>The Global Catalogue of Microorganisms (GCM) 10K type strain sequencing project: providing services to taxonomists for standard genome sequencing and annotation.</title>
        <authorList>
            <consortium name="The Broad Institute Genomics Platform"/>
            <consortium name="The Broad Institute Genome Sequencing Center for Infectious Disease"/>
            <person name="Wu L."/>
            <person name="Ma J."/>
        </authorList>
    </citation>
    <scope>NUCLEOTIDE SEQUENCE [LARGE SCALE GENOMIC DNA]</scope>
    <source>
        <strain evidence="2">NBRC 102146</strain>
    </source>
</reference>
<organism evidence="1 2">
    <name type="scientific">Sphingomonas astaxanthinifaciens DSM 22298</name>
    <dbReference type="NCBI Taxonomy" id="1123267"/>
    <lineage>
        <taxon>Bacteria</taxon>
        <taxon>Pseudomonadati</taxon>
        <taxon>Pseudomonadota</taxon>
        <taxon>Alphaproteobacteria</taxon>
        <taxon>Sphingomonadales</taxon>
        <taxon>Sphingomonadaceae</taxon>
        <taxon>Sphingomonas</taxon>
    </lineage>
</organism>
<evidence type="ECO:0000313" key="1">
    <source>
        <dbReference type="EMBL" id="GLR48535.1"/>
    </source>
</evidence>
<protein>
    <submittedName>
        <fullName evidence="1">Uncharacterized protein</fullName>
    </submittedName>
</protein>
<sequence>MFQALVLVGLLLITSTSLVAACQTALARRELRDSRVVLERLLTTLRDRL</sequence>
<dbReference type="Proteomes" id="UP001156703">
    <property type="component" value="Unassembled WGS sequence"/>
</dbReference>
<accession>A0ABQ5Z6Y4</accession>